<evidence type="ECO:0000256" key="3">
    <source>
        <dbReference type="ARBA" id="ARBA00022989"/>
    </source>
</evidence>
<accession>A0A914QLH6</accession>
<feature type="transmembrane region" description="Helical" evidence="5">
    <location>
        <begin position="29"/>
        <end position="53"/>
    </location>
</feature>
<reference evidence="8" key="1">
    <citation type="submission" date="2022-11" db="UniProtKB">
        <authorList>
            <consortium name="WormBaseParasite"/>
        </authorList>
    </citation>
    <scope>IDENTIFICATION</scope>
</reference>
<dbReference type="InterPro" id="IPR047130">
    <property type="entry name" value="7TM_GPCR_Srsx_nematod"/>
</dbReference>
<dbReference type="Gene3D" id="1.20.1070.10">
    <property type="entry name" value="Rhodopsin 7-helix transmembrane proteins"/>
    <property type="match status" value="1"/>
</dbReference>
<evidence type="ECO:0000256" key="5">
    <source>
        <dbReference type="SAM" id="Phobius"/>
    </source>
</evidence>
<dbReference type="PRINTS" id="PR00237">
    <property type="entry name" value="GPCRRHODOPSN"/>
</dbReference>
<evidence type="ECO:0000256" key="2">
    <source>
        <dbReference type="ARBA" id="ARBA00022692"/>
    </source>
</evidence>
<keyword evidence="4 5" id="KW-0472">Membrane</keyword>
<dbReference type="GO" id="GO:0016020">
    <property type="term" value="C:membrane"/>
    <property type="evidence" value="ECO:0007669"/>
    <property type="project" value="UniProtKB-SubCell"/>
</dbReference>
<evidence type="ECO:0000259" key="6">
    <source>
        <dbReference type="PROSITE" id="PS50262"/>
    </source>
</evidence>
<keyword evidence="2 5" id="KW-0812">Transmembrane</keyword>
<dbReference type="WBParaSite" id="PDA_v2.g30571.t1">
    <property type="protein sequence ID" value="PDA_v2.g30571.t1"/>
    <property type="gene ID" value="PDA_v2.g30571"/>
</dbReference>
<dbReference type="Pfam" id="PF10320">
    <property type="entry name" value="7TM_GPCR_Srsx"/>
    <property type="match status" value="1"/>
</dbReference>
<feature type="domain" description="G-protein coupled receptors family 1 profile" evidence="6">
    <location>
        <begin position="43"/>
        <end position="157"/>
    </location>
</feature>
<evidence type="ECO:0000256" key="1">
    <source>
        <dbReference type="ARBA" id="ARBA00004370"/>
    </source>
</evidence>
<dbReference type="PANTHER" id="PTHR23360">
    <property type="entry name" value="G-PROTEIN COUPLED RECEPTORS FAMILY 1 PROFILE DOMAIN-CONTAINING PROTEIN-RELATED"/>
    <property type="match status" value="1"/>
</dbReference>
<dbReference type="InterPro" id="IPR000276">
    <property type="entry name" value="GPCR_Rhodpsn"/>
</dbReference>
<sequence length="196" mass="22948">MSDFPHSVVMDAVTIAPIPELIHYYPQSIAIATFILSIFGVISNIIVIIAIIVSPELRNRCYFLICYLAISDLICCIYYSILRILIFTYKYNMTNYECFMWSFIGLFAMNTQTGLTVMLGVDRFLAVSQPYKYRKWHSTYYIIAMIIPPNIYAFLITGYGFYEATDAFKVRKICWERDLLFAKKITQIVIEFEKYR</sequence>
<organism evidence="7 8">
    <name type="scientific">Panagrolaimus davidi</name>
    <dbReference type="NCBI Taxonomy" id="227884"/>
    <lineage>
        <taxon>Eukaryota</taxon>
        <taxon>Metazoa</taxon>
        <taxon>Ecdysozoa</taxon>
        <taxon>Nematoda</taxon>
        <taxon>Chromadorea</taxon>
        <taxon>Rhabditida</taxon>
        <taxon>Tylenchina</taxon>
        <taxon>Panagrolaimomorpha</taxon>
        <taxon>Panagrolaimoidea</taxon>
        <taxon>Panagrolaimidae</taxon>
        <taxon>Panagrolaimus</taxon>
    </lineage>
</organism>
<feature type="transmembrane region" description="Helical" evidence="5">
    <location>
        <begin position="99"/>
        <end position="119"/>
    </location>
</feature>
<evidence type="ECO:0000256" key="4">
    <source>
        <dbReference type="ARBA" id="ARBA00023136"/>
    </source>
</evidence>
<name>A0A914QLH6_9BILA</name>
<dbReference type="Proteomes" id="UP000887578">
    <property type="component" value="Unplaced"/>
</dbReference>
<dbReference type="PANTHER" id="PTHR23360:SF16">
    <property type="entry name" value="G-PROTEIN COUPLED RECEPTORS FAMILY 1 PROFILE DOMAIN-CONTAINING PROTEIN"/>
    <property type="match status" value="1"/>
</dbReference>
<keyword evidence="7" id="KW-1185">Reference proteome</keyword>
<dbReference type="InterPro" id="IPR019424">
    <property type="entry name" value="7TM_GPCR_Srsx"/>
</dbReference>
<dbReference type="GO" id="GO:0004930">
    <property type="term" value="F:G protein-coupled receptor activity"/>
    <property type="evidence" value="ECO:0007669"/>
    <property type="project" value="InterPro"/>
</dbReference>
<dbReference type="InterPro" id="IPR017452">
    <property type="entry name" value="GPCR_Rhodpsn_7TM"/>
</dbReference>
<dbReference type="SUPFAM" id="SSF81321">
    <property type="entry name" value="Family A G protein-coupled receptor-like"/>
    <property type="match status" value="1"/>
</dbReference>
<evidence type="ECO:0000313" key="7">
    <source>
        <dbReference type="Proteomes" id="UP000887578"/>
    </source>
</evidence>
<dbReference type="PROSITE" id="PS50262">
    <property type="entry name" value="G_PROTEIN_RECEP_F1_2"/>
    <property type="match status" value="1"/>
</dbReference>
<feature type="transmembrane region" description="Helical" evidence="5">
    <location>
        <begin position="140"/>
        <end position="162"/>
    </location>
</feature>
<evidence type="ECO:0000313" key="8">
    <source>
        <dbReference type="WBParaSite" id="PDA_v2.g30571.t1"/>
    </source>
</evidence>
<keyword evidence="3 5" id="KW-1133">Transmembrane helix</keyword>
<protein>
    <submittedName>
        <fullName evidence="8">G-protein coupled receptors family 1 profile domain-containing protein</fullName>
    </submittedName>
</protein>
<dbReference type="SMART" id="SM01381">
    <property type="entry name" value="7TM_GPCR_Srsx"/>
    <property type="match status" value="1"/>
</dbReference>
<dbReference type="AlphaFoldDB" id="A0A914QLH6"/>
<comment type="subcellular location">
    <subcellularLocation>
        <location evidence="1">Membrane</location>
    </subcellularLocation>
</comment>
<feature type="transmembrane region" description="Helical" evidence="5">
    <location>
        <begin position="65"/>
        <end position="87"/>
    </location>
</feature>
<proteinExistence type="predicted"/>